<gene>
    <name evidence="1" type="ORF">ElyMa_001369000</name>
</gene>
<sequence length="92" mass="10403">MIYTPPDANKQQASKQIADITNDLLDKSPDSVVLITGDFNHQTLEHDLPTFHQYGTSTAPQEEMPRFICATETPREHTNVDHCHNLGNWTIT</sequence>
<keyword evidence="2" id="KW-1185">Reference proteome</keyword>
<proteinExistence type="predicted"/>
<dbReference type="GO" id="GO:0004519">
    <property type="term" value="F:endonuclease activity"/>
    <property type="evidence" value="ECO:0007669"/>
    <property type="project" value="UniProtKB-KW"/>
</dbReference>
<dbReference type="AlphaFoldDB" id="A0AAV4IRE9"/>
<keyword evidence="1" id="KW-0255">Endonuclease</keyword>
<organism evidence="1 2">
    <name type="scientific">Elysia marginata</name>
    <dbReference type="NCBI Taxonomy" id="1093978"/>
    <lineage>
        <taxon>Eukaryota</taxon>
        <taxon>Metazoa</taxon>
        <taxon>Spiralia</taxon>
        <taxon>Lophotrochozoa</taxon>
        <taxon>Mollusca</taxon>
        <taxon>Gastropoda</taxon>
        <taxon>Heterobranchia</taxon>
        <taxon>Euthyneura</taxon>
        <taxon>Panpulmonata</taxon>
        <taxon>Sacoglossa</taxon>
        <taxon>Placobranchoidea</taxon>
        <taxon>Plakobranchidae</taxon>
        <taxon>Elysia</taxon>
    </lineage>
</organism>
<keyword evidence="1" id="KW-0540">Nuclease</keyword>
<evidence type="ECO:0000313" key="1">
    <source>
        <dbReference type="EMBL" id="GFS12309.1"/>
    </source>
</evidence>
<dbReference type="SUPFAM" id="SSF56219">
    <property type="entry name" value="DNase I-like"/>
    <property type="match status" value="1"/>
</dbReference>
<name>A0AAV4IRE9_9GAST</name>
<reference evidence="1 2" key="1">
    <citation type="journal article" date="2021" name="Elife">
        <title>Chloroplast acquisition without the gene transfer in kleptoplastic sea slugs, Plakobranchus ocellatus.</title>
        <authorList>
            <person name="Maeda T."/>
            <person name="Takahashi S."/>
            <person name="Yoshida T."/>
            <person name="Shimamura S."/>
            <person name="Takaki Y."/>
            <person name="Nagai Y."/>
            <person name="Toyoda A."/>
            <person name="Suzuki Y."/>
            <person name="Arimoto A."/>
            <person name="Ishii H."/>
            <person name="Satoh N."/>
            <person name="Nishiyama T."/>
            <person name="Hasebe M."/>
            <person name="Maruyama T."/>
            <person name="Minagawa J."/>
            <person name="Obokata J."/>
            <person name="Shigenobu S."/>
        </authorList>
    </citation>
    <scope>NUCLEOTIDE SEQUENCE [LARGE SCALE GENOMIC DNA]</scope>
</reference>
<accession>A0AAV4IRE9</accession>
<comment type="caution">
    <text evidence="1">The sequence shown here is derived from an EMBL/GenBank/DDBJ whole genome shotgun (WGS) entry which is preliminary data.</text>
</comment>
<protein>
    <submittedName>
        <fullName evidence="1">Endonuclease domain of the non-LTR retrotransposon LINE-1</fullName>
    </submittedName>
</protein>
<dbReference type="EMBL" id="BMAT01002708">
    <property type="protein sequence ID" value="GFS12309.1"/>
    <property type="molecule type" value="Genomic_DNA"/>
</dbReference>
<keyword evidence="1" id="KW-0378">Hydrolase</keyword>
<dbReference type="InterPro" id="IPR036691">
    <property type="entry name" value="Endo/exonu/phosph_ase_sf"/>
</dbReference>
<evidence type="ECO:0000313" key="2">
    <source>
        <dbReference type="Proteomes" id="UP000762676"/>
    </source>
</evidence>
<dbReference type="Proteomes" id="UP000762676">
    <property type="component" value="Unassembled WGS sequence"/>
</dbReference>